<comment type="caution">
    <text evidence="4">The sequence shown here is derived from an EMBL/GenBank/DDBJ whole genome shotgun (WGS) entry which is preliminary data.</text>
</comment>
<dbReference type="EMBL" id="JBGBPQ010000004">
    <property type="protein sequence ID" value="KAL1526047.1"/>
    <property type="molecule type" value="Genomic_DNA"/>
</dbReference>
<dbReference type="InterPro" id="IPR036812">
    <property type="entry name" value="NAD(P)_OxRdtase_dom_sf"/>
</dbReference>
<dbReference type="InterPro" id="IPR015915">
    <property type="entry name" value="Kelch-typ_b-propeller"/>
</dbReference>
<dbReference type="SUPFAM" id="SSF51430">
    <property type="entry name" value="NAD(P)-linked oxidoreductase"/>
    <property type="match status" value="1"/>
</dbReference>
<dbReference type="InterPro" id="IPR020471">
    <property type="entry name" value="AKR"/>
</dbReference>
<name>A0AB34JYN8_PRYPA</name>
<dbReference type="Pfam" id="PF00248">
    <property type="entry name" value="Aldo_ket_red"/>
    <property type="match status" value="1"/>
</dbReference>
<reference evidence="4 5" key="1">
    <citation type="journal article" date="2024" name="Science">
        <title>Giant polyketide synthase enzymes in the biosynthesis of giant marine polyether toxins.</title>
        <authorList>
            <person name="Fallon T.R."/>
            <person name="Shende V.V."/>
            <person name="Wierzbicki I.H."/>
            <person name="Pendleton A.L."/>
            <person name="Watervoot N.F."/>
            <person name="Auber R.P."/>
            <person name="Gonzalez D.J."/>
            <person name="Wisecaver J.H."/>
            <person name="Moore B.S."/>
        </authorList>
    </citation>
    <scope>NUCLEOTIDE SEQUENCE [LARGE SCALE GENOMIC DNA]</scope>
    <source>
        <strain evidence="4 5">12B1</strain>
    </source>
</reference>
<dbReference type="Proteomes" id="UP001515480">
    <property type="component" value="Unassembled WGS sequence"/>
</dbReference>
<evidence type="ECO:0000256" key="2">
    <source>
        <dbReference type="ARBA" id="ARBA00022737"/>
    </source>
</evidence>
<accession>A0AB34JYN8</accession>
<gene>
    <name evidence="4" type="ORF">AB1Y20_020868</name>
</gene>
<dbReference type="InterPro" id="IPR006652">
    <property type="entry name" value="Kelch_1"/>
</dbReference>
<dbReference type="Pfam" id="PF01344">
    <property type="entry name" value="Kelch_1"/>
    <property type="match status" value="2"/>
</dbReference>
<dbReference type="GO" id="GO:0016491">
    <property type="term" value="F:oxidoreductase activity"/>
    <property type="evidence" value="ECO:0007669"/>
    <property type="project" value="InterPro"/>
</dbReference>
<evidence type="ECO:0000313" key="5">
    <source>
        <dbReference type="Proteomes" id="UP001515480"/>
    </source>
</evidence>
<sequence length="1123" mass="120217">MSARPSLSSVVLPPHMDAAYGQWRERVIVAGGIACSWEADDATCKKQGKDASARVDVYSLTKANGKVSLSRVRPGPALPYATSHAAGAISTRGVFHVSGGYRLDAPSGQPKSWVAHWSWDVANKARRWVRRAPLPSPRGAHGCAFMADGRMYCVGGGVSDWGPYLNELLIYSPLSDSWEAGPPMPTARDHLHLSTVALAGRLWVFGGRSTRDASGRSPWGGLPSARHWVPSAELEAFDPSARSWRVLRPLVLGRAGVHAVVCATCGGRGKNASIVLLGGKVYTGTTSQHVAVVEEYLPDEDAYFCHPPLERAVSGASAGAMALTSGISLMLAGGSYSCGFGASGRMLQYTSSLSRRTRCGYLRRHVMPSFDVGGLRNPKACAARWYQPALDAPASQLHRDRTLSQQLLRATKVAPRQRPVPPAPGALLSKVQGAARPASSSWVVRDDVTLAGHQEGASAQWGPNLIIAAGVNASLAQAEVLLQAKGWPGWAHLGSSRVELYNLVDGSVSDATPLPYRTKHPAGAISAEGVFHVSGGFYQDAPPGQIKSWIEHWSWDVANNASGWVRRAPLPSPRGGHGCAFMVDGRMYCVGGGVEQWGPYLNELQIYSPLSDSWEAGPPMPAARDHVQTSVLVLLGNLYVFGGRTTTDRSGANCKLCATCCLPHDFRMLSTLDIFLAAERRWVAGQPSPGPPRGALVATPITRSIRGKTKTTALLVGGESFNVNNGFAQQTVEEYDPETDLYYCHPPLPLQSFGGGLGCVGLRCTLVSGAEWFGVSSTRRVMEIDLSRTALPTPCWYDVVHSPPHAALLWNVSSNRATPYGSSKWMKKDFPGGPSLPNVCLGHGHPQSSESEAERAARWLTLGGRGFDTALSYRNHEQIGSAILDSRVARGSVYVSTKVKCHPNISSLTAVAMSLLELRVGQLNQVLLHMPCTTLNATMAAWAGLQLAHRRGLTMSIGLSNFPLKLVRRLIGMGPPLPALNQVQMSVGSHHPNLVAELLELGVTPQAYSPLLGLSALITDPRVSAASQRTGRSSAQVLLRWLTQQRVPVVTSPSSAGEHMLQDLDTSLDFNLSSSEMAALATVQLECPSYRNCALLAGASCSRAHILPPACCCSKRSKGKDHN</sequence>
<evidence type="ECO:0000313" key="4">
    <source>
        <dbReference type="EMBL" id="KAL1526047.1"/>
    </source>
</evidence>
<dbReference type="PRINTS" id="PR00069">
    <property type="entry name" value="ALDKETRDTASE"/>
</dbReference>
<dbReference type="SUPFAM" id="SSF117281">
    <property type="entry name" value="Kelch motif"/>
    <property type="match status" value="2"/>
</dbReference>
<feature type="domain" description="NADP-dependent oxidoreductase" evidence="3">
    <location>
        <begin position="845"/>
        <end position="1081"/>
    </location>
</feature>
<evidence type="ECO:0000259" key="3">
    <source>
        <dbReference type="Pfam" id="PF00248"/>
    </source>
</evidence>
<protein>
    <recommendedName>
        <fullName evidence="3">NADP-dependent oxidoreductase domain-containing protein</fullName>
    </recommendedName>
</protein>
<dbReference type="SMART" id="SM00612">
    <property type="entry name" value="Kelch"/>
    <property type="match status" value="4"/>
</dbReference>
<dbReference type="AlphaFoldDB" id="A0AB34JYN8"/>
<dbReference type="InterPro" id="IPR023210">
    <property type="entry name" value="NADP_OxRdtase_dom"/>
</dbReference>
<dbReference type="Gene3D" id="2.120.10.80">
    <property type="entry name" value="Kelch-type beta propeller"/>
    <property type="match status" value="3"/>
</dbReference>
<keyword evidence="1" id="KW-0880">Kelch repeat</keyword>
<evidence type="ECO:0000256" key="1">
    <source>
        <dbReference type="ARBA" id="ARBA00022441"/>
    </source>
</evidence>
<dbReference type="CDD" id="cd19071">
    <property type="entry name" value="AKR_AKR1-5-like"/>
    <property type="match status" value="1"/>
</dbReference>
<proteinExistence type="predicted"/>
<dbReference type="Gene3D" id="3.20.20.100">
    <property type="entry name" value="NADP-dependent oxidoreductase domain"/>
    <property type="match status" value="1"/>
</dbReference>
<dbReference type="PANTHER" id="PTHR45632">
    <property type="entry name" value="LD33804P"/>
    <property type="match status" value="1"/>
</dbReference>
<organism evidence="4 5">
    <name type="scientific">Prymnesium parvum</name>
    <name type="common">Toxic golden alga</name>
    <dbReference type="NCBI Taxonomy" id="97485"/>
    <lineage>
        <taxon>Eukaryota</taxon>
        <taxon>Haptista</taxon>
        <taxon>Haptophyta</taxon>
        <taxon>Prymnesiophyceae</taxon>
        <taxon>Prymnesiales</taxon>
        <taxon>Prymnesiaceae</taxon>
        <taxon>Prymnesium</taxon>
    </lineage>
</organism>
<keyword evidence="5" id="KW-1185">Reference proteome</keyword>
<dbReference type="PANTHER" id="PTHR45632:SF3">
    <property type="entry name" value="KELCH-LIKE PROTEIN 32"/>
    <property type="match status" value="1"/>
</dbReference>
<keyword evidence="2" id="KW-0677">Repeat</keyword>